<feature type="compositionally biased region" description="Basic and acidic residues" evidence="1">
    <location>
        <begin position="224"/>
        <end position="246"/>
    </location>
</feature>
<feature type="compositionally biased region" description="Low complexity" evidence="1">
    <location>
        <begin position="211"/>
        <end position="223"/>
    </location>
</feature>
<feature type="compositionally biased region" description="Pro residues" evidence="1">
    <location>
        <begin position="1"/>
        <end position="14"/>
    </location>
</feature>
<feature type="compositionally biased region" description="Basic and acidic residues" evidence="1">
    <location>
        <begin position="20"/>
        <end position="56"/>
    </location>
</feature>
<feature type="compositionally biased region" description="Basic and acidic residues" evidence="1">
    <location>
        <begin position="389"/>
        <end position="415"/>
    </location>
</feature>
<dbReference type="HOGENOM" id="CLU_524880_0_0_1"/>
<accession>A0A0C3N055</accession>
<reference evidence="2 3" key="1">
    <citation type="submission" date="2014-04" db="EMBL/GenBank/DDBJ databases">
        <authorList>
            <consortium name="DOE Joint Genome Institute"/>
            <person name="Kuo A."/>
            <person name="Kohler A."/>
            <person name="Costa M.D."/>
            <person name="Nagy L.G."/>
            <person name="Floudas D."/>
            <person name="Copeland A."/>
            <person name="Barry K.W."/>
            <person name="Cichocki N."/>
            <person name="Veneault-Fourrey C."/>
            <person name="LaButti K."/>
            <person name="Lindquist E.A."/>
            <person name="Lipzen A."/>
            <person name="Lundell T."/>
            <person name="Morin E."/>
            <person name="Murat C."/>
            <person name="Sun H."/>
            <person name="Tunlid A."/>
            <person name="Henrissat B."/>
            <person name="Grigoriev I.V."/>
            <person name="Hibbett D.S."/>
            <person name="Martin F."/>
            <person name="Nordberg H.P."/>
            <person name="Cantor M.N."/>
            <person name="Hua S.X."/>
        </authorList>
    </citation>
    <scope>NUCLEOTIDE SEQUENCE [LARGE SCALE GENOMIC DNA]</scope>
    <source>
        <strain evidence="2 3">Marx 270</strain>
    </source>
</reference>
<proteinExistence type="predicted"/>
<reference evidence="3" key="2">
    <citation type="submission" date="2015-01" db="EMBL/GenBank/DDBJ databases">
        <title>Evolutionary Origins and Diversification of the Mycorrhizal Mutualists.</title>
        <authorList>
            <consortium name="DOE Joint Genome Institute"/>
            <consortium name="Mycorrhizal Genomics Consortium"/>
            <person name="Kohler A."/>
            <person name="Kuo A."/>
            <person name="Nagy L.G."/>
            <person name="Floudas D."/>
            <person name="Copeland A."/>
            <person name="Barry K.W."/>
            <person name="Cichocki N."/>
            <person name="Veneault-Fourrey C."/>
            <person name="LaButti K."/>
            <person name="Lindquist E.A."/>
            <person name="Lipzen A."/>
            <person name="Lundell T."/>
            <person name="Morin E."/>
            <person name="Murat C."/>
            <person name="Riley R."/>
            <person name="Ohm R."/>
            <person name="Sun H."/>
            <person name="Tunlid A."/>
            <person name="Henrissat B."/>
            <person name="Grigoriev I.V."/>
            <person name="Hibbett D.S."/>
            <person name="Martin F."/>
        </authorList>
    </citation>
    <scope>NUCLEOTIDE SEQUENCE [LARGE SCALE GENOMIC DNA]</scope>
    <source>
        <strain evidence="3">Marx 270</strain>
    </source>
</reference>
<gene>
    <name evidence="2" type="ORF">M404DRAFT_11277</name>
</gene>
<dbReference type="InParanoid" id="A0A0C3N055"/>
<evidence type="ECO:0000256" key="1">
    <source>
        <dbReference type="SAM" id="MobiDB-lite"/>
    </source>
</evidence>
<feature type="compositionally biased region" description="Low complexity" evidence="1">
    <location>
        <begin position="59"/>
        <end position="70"/>
    </location>
</feature>
<evidence type="ECO:0000313" key="2">
    <source>
        <dbReference type="EMBL" id="KIN94499.1"/>
    </source>
</evidence>
<feature type="compositionally biased region" description="Basic and acidic residues" evidence="1">
    <location>
        <begin position="101"/>
        <end position="173"/>
    </location>
</feature>
<protein>
    <submittedName>
        <fullName evidence="2">Uncharacterized protein</fullName>
    </submittedName>
</protein>
<evidence type="ECO:0000313" key="3">
    <source>
        <dbReference type="Proteomes" id="UP000054217"/>
    </source>
</evidence>
<feature type="compositionally biased region" description="Basic residues" evidence="1">
    <location>
        <begin position="263"/>
        <end position="275"/>
    </location>
</feature>
<feature type="compositionally biased region" description="Basic and acidic residues" evidence="1">
    <location>
        <begin position="330"/>
        <end position="353"/>
    </location>
</feature>
<dbReference type="AlphaFoldDB" id="A0A0C3N055"/>
<feature type="region of interest" description="Disordered" evidence="1">
    <location>
        <begin position="1"/>
        <end position="430"/>
    </location>
</feature>
<feature type="compositionally biased region" description="Basic and acidic residues" evidence="1">
    <location>
        <begin position="301"/>
        <end position="323"/>
    </location>
</feature>
<name>A0A0C3N055_PISTI</name>
<organism evidence="2 3">
    <name type="scientific">Pisolithus tinctorius Marx 270</name>
    <dbReference type="NCBI Taxonomy" id="870435"/>
    <lineage>
        <taxon>Eukaryota</taxon>
        <taxon>Fungi</taxon>
        <taxon>Dikarya</taxon>
        <taxon>Basidiomycota</taxon>
        <taxon>Agaricomycotina</taxon>
        <taxon>Agaricomycetes</taxon>
        <taxon>Agaricomycetidae</taxon>
        <taxon>Boletales</taxon>
        <taxon>Sclerodermatineae</taxon>
        <taxon>Pisolithaceae</taxon>
        <taxon>Pisolithus</taxon>
    </lineage>
</organism>
<dbReference type="Proteomes" id="UP000054217">
    <property type="component" value="Unassembled WGS sequence"/>
</dbReference>
<sequence length="519" mass="61128">MAGLPPKPDFPPRPQSTWPDKNDARSSPDRHYHPRDDRRDRDRDYRDRDRDWDRRSYRSRSPSRPMMDSYIAGSHPASPSKGTSPHARDISRMPGSPGRPHGSDYRGYDDSRMRDDRDWRGGSTWDRRPSRYSDRDRERDRDFDYRRGREPVSTRRRLFDQYDRERDDRRRYSSPDYRWNSRSPPPRRGDHYVGRARSPARRHPPRPPSPSRVNRPPSPQSRSIKPDLDELHQPRHDRDRVRERESISPPHPRRYSRSPTPAYRRRPPRRSRSPSRTRVESYRPRSRSPPRLRSPSPIRHVKQEPVDDTRSGGAGHPEREHPRSSPLPYVKKEELEERMDWRRTLHSPRHEVTNELPGELAHVKKRARSPSPLSVHPRVRARSLSPSLSEKETEREKDRDREHEQGREREKDKKPTQPFLPPIPRYEPRPKFSTTLAQEAEYARLDAHRANVAAEHRKTGKAWRRALHELDMATLELRAAQHRRELAENLRKRAHAGALGIDANMGTGTTQGGSTFTMA</sequence>
<dbReference type="OrthoDB" id="3269397at2759"/>
<dbReference type="EMBL" id="KN832096">
    <property type="protein sequence ID" value="KIN94499.1"/>
    <property type="molecule type" value="Genomic_DNA"/>
</dbReference>
<dbReference type="STRING" id="870435.A0A0C3N055"/>
<keyword evidence="3" id="KW-1185">Reference proteome</keyword>